<keyword evidence="2" id="KW-1185">Reference proteome</keyword>
<gene>
    <name evidence="1" type="ORF">SAMN06265376_101558</name>
</gene>
<dbReference type="RefSeq" id="WP_089369891.1">
    <property type="nucleotide sequence ID" value="NZ_BMEP01000002.1"/>
</dbReference>
<protein>
    <recommendedName>
        <fullName evidence="3">Prophage protein</fullName>
    </recommendedName>
</protein>
<dbReference type="Proteomes" id="UP000198379">
    <property type="component" value="Unassembled WGS sequence"/>
</dbReference>
<name>A0A238VZX8_9FLAO</name>
<accession>A0A238VZX8</accession>
<proteinExistence type="predicted"/>
<evidence type="ECO:0000313" key="1">
    <source>
        <dbReference type="EMBL" id="SNR39870.1"/>
    </source>
</evidence>
<dbReference type="OrthoDB" id="1450221at2"/>
<evidence type="ECO:0000313" key="2">
    <source>
        <dbReference type="Proteomes" id="UP000198379"/>
    </source>
</evidence>
<reference evidence="1 2" key="1">
    <citation type="submission" date="2017-06" db="EMBL/GenBank/DDBJ databases">
        <authorList>
            <person name="Kim H.J."/>
            <person name="Triplett B.A."/>
        </authorList>
    </citation>
    <scope>NUCLEOTIDE SEQUENCE [LARGE SCALE GENOMIC DNA]</scope>
    <source>
        <strain evidence="1 2">DSM 25597</strain>
    </source>
</reference>
<dbReference type="EMBL" id="FZNY01000001">
    <property type="protein sequence ID" value="SNR39870.1"/>
    <property type="molecule type" value="Genomic_DNA"/>
</dbReference>
<dbReference type="AlphaFoldDB" id="A0A238VZX8"/>
<sequence>MNTTKTKSEPTYSPFSNLQCKVFGHKYRITKRYESNIKEFECANCKKQFTLDGYGHYTPLTPKLRRINEVYENFYTRRLATR</sequence>
<organism evidence="1 2">
    <name type="scientific">Dokdonia pacifica</name>
    <dbReference type="NCBI Taxonomy" id="1627892"/>
    <lineage>
        <taxon>Bacteria</taxon>
        <taxon>Pseudomonadati</taxon>
        <taxon>Bacteroidota</taxon>
        <taxon>Flavobacteriia</taxon>
        <taxon>Flavobacteriales</taxon>
        <taxon>Flavobacteriaceae</taxon>
        <taxon>Dokdonia</taxon>
    </lineage>
</organism>
<evidence type="ECO:0008006" key="3">
    <source>
        <dbReference type="Google" id="ProtNLM"/>
    </source>
</evidence>